<dbReference type="Gene3D" id="3.40.800.10">
    <property type="entry name" value="Ureohydrolase domain"/>
    <property type="match status" value="1"/>
</dbReference>
<evidence type="ECO:0000313" key="5">
    <source>
        <dbReference type="EMBL" id="GIJ44646.1"/>
    </source>
</evidence>
<dbReference type="SUPFAM" id="SSF52768">
    <property type="entry name" value="Arginase/deacetylase"/>
    <property type="match status" value="1"/>
</dbReference>
<dbReference type="PRINTS" id="PR00116">
    <property type="entry name" value="ARGINASE"/>
</dbReference>
<dbReference type="GO" id="GO:0005829">
    <property type="term" value="C:cytosol"/>
    <property type="evidence" value="ECO:0007669"/>
    <property type="project" value="TreeGrafter"/>
</dbReference>
<name>A0A8J3YIN8_9ACTN</name>
<evidence type="ECO:0000256" key="1">
    <source>
        <dbReference type="ARBA" id="ARBA00022723"/>
    </source>
</evidence>
<dbReference type="PANTHER" id="PTHR43782">
    <property type="entry name" value="ARGINASE"/>
    <property type="match status" value="1"/>
</dbReference>
<protein>
    <recommendedName>
        <fullName evidence="7">Arginase</fullName>
    </recommendedName>
</protein>
<dbReference type="EMBL" id="BOPF01000004">
    <property type="protein sequence ID" value="GIJ44646.1"/>
    <property type="molecule type" value="Genomic_DNA"/>
</dbReference>
<dbReference type="AlphaFoldDB" id="A0A8J3YIN8"/>
<dbReference type="InterPro" id="IPR006035">
    <property type="entry name" value="Ureohydrolase"/>
</dbReference>
<evidence type="ECO:0000256" key="3">
    <source>
        <dbReference type="ARBA" id="ARBA00023211"/>
    </source>
</evidence>
<dbReference type="InterPro" id="IPR023696">
    <property type="entry name" value="Ureohydrolase_dom_sf"/>
</dbReference>
<keyword evidence="6" id="KW-1185">Reference proteome</keyword>
<comment type="caution">
    <text evidence="5">The sequence shown here is derived from an EMBL/GenBank/DDBJ whole genome shotgun (WGS) entry which is preliminary data.</text>
</comment>
<dbReference type="Pfam" id="PF00491">
    <property type="entry name" value="Arginase"/>
    <property type="match status" value="1"/>
</dbReference>
<dbReference type="PANTHER" id="PTHR43782:SF3">
    <property type="entry name" value="ARGINASE"/>
    <property type="match status" value="1"/>
</dbReference>
<evidence type="ECO:0008006" key="7">
    <source>
        <dbReference type="Google" id="ProtNLM"/>
    </source>
</evidence>
<accession>A0A8J3YIN8</accession>
<dbReference type="PROSITE" id="PS51409">
    <property type="entry name" value="ARGINASE_2"/>
    <property type="match status" value="1"/>
</dbReference>
<comment type="similarity">
    <text evidence="4">Belongs to the arginase family.</text>
</comment>
<dbReference type="GO" id="GO:0030145">
    <property type="term" value="F:manganese ion binding"/>
    <property type="evidence" value="ECO:0007669"/>
    <property type="project" value="TreeGrafter"/>
</dbReference>
<dbReference type="RefSeq" id="WP_203898200.1">
    <property type="nucleotide sequence ID" value="NZ_BOPF01000004.1"/>
</dbReference>
<evidence type="ECO:0000256" key="2">
    <source>
        <dbReference type="ARBA" id="ARBA00022801"/>
    </source>
</evidence>
<keyword evidence="3" id="KW-0464">Manganese</keyword>
<gene>
    <name evidence="5" type="ORF">Val02_15320</name>
</gene>
<keyword evidence="1" id="KW-0479">Metal-binding</keyword>
<dbReference type="Proteomes" id="UP000619260">
    <property type="component" value="Unassembled WGS sequence"/>
</dbReference>
<evidence type="ECO:0000256" key="4">
    <source>
        <dbReference type="PROSITE-ProRule" id="PRU00742"/>
    </source>
</evidence>
<organism evidence="5 6">
    <name type="scientific">Virgisporangium aliadipatigenens</name>
    <dbReference type="NCBI Taxonomy" id="741659"/>
    <lineage>
        <taxon>Bacteria</taxon>
        <taxon>Bacillati</taxon>
        <taxon>Actinomycetota</taxon>
        <taxon>Actinomycetes</taxon>
        <taxon>Micromonosporales</taxon>
        <taxon>Micromonosporaceae</taxon>
        <taxon>Virgisporangium</taxon>
    </lineage>
</organism>
<keyword evidence="2" id="KW-0378">Hydrolase</keyword>
<dbReference type="GO" id="GO:0004053">
    <property type="term" value="F:arginase activity"/>
    <property type="evidence" value="ECO:0007669"/>
    <property type="project" value="TreeGrafter"/>
</dbReference>
<evidence type="ECO:0000313" key="6">
    <source>
        <dbReference type="Proteomes" id="UP000619260"/>
    </source>
</evidence>
<reference evidence="5" key="1">
    <citation type="submission" date="2021-01" db="EMBL/GenBank/DDBJ databases">
        <title>Whole genome shotgun sequence of Virgisporangium aliadipatigenens NBRC 105644.</title>
        <authorList>
            <person name="Komaki H."/>
            <person name="Tamura T."/>
        </authorList>
    </citation>
    <scope>NUCLEOTIDE SEQUENCE</scope>
    <source>
        <strain evidence="5">NBRC 105644</strain>
    </source>
</reference>
<sequence length="249" mass="25221">MTTIVVPYHLDEYLPGLDGAGSVSSGPLPGADLWERLGGLYSTVASRVAASPLPAVVVSGDCTVALGTVAGVQAAGISPALVWFDAHGDVQTIETSHSGYIGGMPVRFLCGYRPDLISSALGLSPLPESSVLLVDARDLDPPEASYLSSSAVRVCSVPEVSSSVLPAGPLVLHLDLDVIDGSELPGLRFAVPGGASVADVVAAARRVVATGRVVALDIACTWDPAIADPSGARERVVAELLGLMGTAGS</sequence>
<proteinExistence type="inferred from homology"/>